<dbReference type="AlphaFoldDB" id="A0A9D4B2X2"/>
<name>A0A9D4B2X2_9SAUR</name>
<keyword evidence="1" id="KW-0732">Signal</keyword>
<evidence type="ECO:0000313" key="3">
    <source>
        <dbReference type="Proteomes" id="UP000827986"/>
    </source>
</evidence>
<feature type="signal peptide" evidence="1">
    <location>
        <begin position="1"/>
        <end position="20"/>
    </location>
</feature>
<accession>A0A9D4B2X2</accession>
<feature type="non-terminal residue" evidence="2">
    <location>
        <position position="1"/>
    </location>
</feature>
<evidence type="ECO:0000256" key="1">
    <source>
        <dbReference type="SAM" id="SignalP"/>
    </source>
</evidence>
<protein>
    <submittedName>
        <fullName evidence="2">Uncharacterized protein</fullName>
    </submittedName>
</protein>
<dbReference type="EMBL" id="JAHDVG010000474">
    <property type="protein sequence ID" value="KAH1178305.1"/>
    <property type="molecule type" value="Genomic_DNA"/>
</dbReference>
<feature type="chain" id="PRO_5038757630" evidence="1">
    <location>
        <begin position="21"/>
        <end position="53"/>
    </location>
</feature>
<gene>
    <name evidence="2" type="ORF">KIL84_012007</name>
</gene>
<reference evidence="2" key="1">
    <citation type="submission" date="2021-09" db="EMBL/GenBank/DDBJ databases">
        <title>The genome of Mauremys mutica provides insights into the evolution of semi-aquatic lifestyle.</title>
        <authorList>
            <person name="Gong S."/>
            <person name="Gao Y."/>
        </authorList>
    </citation>
    <scope>NUCLEOTIDE SEQUENCE</scope>
    <source>
        <strain evidence="2">MM-2020</strain>
        <tissue evidence="2">Muscle</tissue>
    </source>
</reference>
<keyword evidence="3" id="KW-1185">Reference proteome</keyword>
<comment type="caution">
    <text evidence="2">The sequence shown here is derived from an EMBL/GenBank/DDBJ whole genome shotgun (WGS) entry which is preliminary data.</text>
</comment>
<evidence type="ECO:0000313" key="2">
    <source>
        <dbReference type="EMBL" id="KAH1178305.1"/>
    </source>
</evidence>
<sequence>WVSVFCVWAGISTCPVAGWCSSFLEVESLVDLYNRYCILEKKRMNLKFLDHKV</sequence>
<organism evidence="2 3">
    <name type="scientific">Mauremys mutica</name>
    <name type="common">yellowpond turtle</name>
    <dbReference type="NCBI Taxonomy" id="74926"/>
    <lineage>
        <taxon>Eukaryota</taxon>
        <taxon>Metazoa</taxon>
        <taxon>Chordata</taxon>
        <taxon>Craniata</taxon>
        <taxon>Vertebrata</taxon>
        <taxon>Euteleostomi</taxon>
        <taxon>Archelosauria</taxon>
        <taxon>Testudinata</taxon>
        <taxon>Testudines</taxon>
        <taxon>Cryptodira</taxon>
        <taxon>Durocryptodira</taxon>
        <taxon>Testudinoidea</taxon>
        <taxon>Geoemydidae</taxon>
        <taxon>Geoemydinae</taxon>
        <taxon>Mauremys</taxon>
    </lineage>
</organism>
<proteinExistence type="predicted"/>
<dbReference type="Proteomes" id="UP000827986">
    <property type="component" value="Unassembled WGS sequence"/>
</dbReference>